<name>A0A0K8UDL7_BACLA</name>
<keyword evidence="3" id="KW-0493">Microtubule</keyword>
<dbReference type="GO" id="GO:0005874">
    <property type="term" value="C:microtubule"/>
    <property type="evidence" value="ECO:0007669"/>
    <property type="project" value="UniProtKB-KW"/>
</dbReference>
<keyword evidence="5 9" id="KW-0067">ATP-binding</keyword>
<dbReference type="AlphaFoldDB" id="A0A0K8UDL7"/>
<organism evidence="14">
    <name type="scientific">Bactrocera latifrons</name>
    <name type="common">Malaysian fruit fly</name>
    <name type="synonym">Chaetodacus latifrons</name>
    <dbReference type="NCBI Taxonomy" id="174628"/>
    <lineage>
        <taxon>Eukaryota</taxon>
        <taxon>Metazoa</taxon>
        <taxon>Ecdysozoa</taxon>
        <taxon>Arthropoda</taxon>
        <taxon>Hexapoda</taxon>
        <taxon>Insecta</taxon>
        <taxon>Pterygota</taxon>
        <taxon>Neoptera</taxon>
        <taxon>Endopterygota</taxon>
        <taxon>Diptera</taxon>
        <taxon>Brachycera</taxon>
        <taxon>Muscomorpha</taxon>
        <taxon>Tephritoidea</taxon>
        <taxon>Tephritidae</taxon>
        <taxon>Bactrocera</taxon>
        <taxon>Bactrocera</taxon>
    </lineage>
</organism>
<dbReference type="GO" id="GO:0005524">
    <property type="term" value="F:ATP binding"/>
    <property type="evidence" value="ECO:0007669"/>
    <property type="project" value="UniProtKB-UniRule"/>
</dbReference>
<comment type="similarity">
    <text evidence="9">Belongs to the TRAFAC class myosin-kinesin ATPase superfamily. Kinesin family.</text>
</comment>
<feature type="domain" description="FHA" evidence="12">
    <location>
        <begin position="665"/>
        <end position="720"/>
    </location>
</feature>
<dbReference type="GO" id="GO:0007018">
    <property type="term" value="P:microtubule-based movement"/>
    <property type="evidence" value="ECO:0007669"/>
    <property type="project" value="InterPro"/>
</dbReference>
<dbReference type="SUPFAM" id="SSF49879">
    <property type="entry name" value="SMAD/FHA domain"/>
    <property type="match status" value="1"/>
</dbReference>
<keyword evidence="2" id="KW-0963">Cytoplasm</keyword>
<keyword evidence="4 9" id="KW-0547">Nucleotide-binding</keyword>
<feature type="coiled-coil region" evidence="10">
    <location>
        <begin position="537"/>
        <end position="628"/>
    </location>
</feature>
<accession>A0A0K8UDL7</accession>
<dbReference type="GO" id="GO:0008017">
    <property type="term" value="F:microtubule binding"/>
    <property type="evidence" value="ECO:0007669"/>
    <property type="project" value="InterPro"/>
</dbReference>
<evidence type="ECO:0000256" key="4">
    <source>
        <dbReference type="ARBA" id="ARBA00022741"/>
    </source>
</evidence>
<dbReference type="PROSITE" id="PS50067">
    <property type="entry name" value="KINESIN_MOTOR_2"/>
    <property type="match status" value="1"/>
</dbReference>
<evidence type="ECO:0000256" key="5">
    <source>
        <dbReference type="ARBA" id="ARBA00022840"/>
    </source>
</evidence>
<protein>
    <submittedName>
        <fullName evidence="14">Kinesin-like protein KIF14</fullName>
    </submittedName>
</protein>
<dbReference type="InterPro" id="IPR019821">
    <property type="entry name" value="Kinesin_motor_CS"/>
</dbReference>
<dbReference type="SUPFAM" id="SSF52540">
    <property type="entry name" value="P-loop containing nucleoside triphosphate hydrolases"/>
    <property type="match status" value="1"/>
</dbReference>
<sequence>MSGKSVSTRYRTNTASTGELTPVMNGRSKLTPSGLRHRVVHKAESGYKNYLEDKCGTKSGILNKVLSDDNRMNTPRITPRSTAINACYTPSSLFRNVMSTPLNKVRTPYSATSATKSKGKNIEATSRSQIVDDTEISNLTVAVRVRPLNAQECSLAKVTNVVRVCGNELTVSAGMTADCTAGLTHSFTYDHIFDSTDPDNEFYANQDDVFVGTSMPLIDRAFQGYNACLFAYGQTGSGKSYSMMGIEALDDDASGNSRPHPDAGIIPRFCRELFKRLENTKHSIRAEIEISYFEIYNEKIHDLLCVTNSESNCSVGSVHVASTPTSTSVTNRPALKVREHPIWGPYVVDLSIHPVDSYEAMRNWLAVGNSQRATAATGMNDKSSRSHSIFNIVLNLTEISDDLSKNKSDETGTRQTRRSRISLVDLAGSERISMVGANGDRIREGVSINKSLLTLGKVIAALADSKKNTVNGSVFVPYRESVLTWLLRENLGGNSRTVMLATISPANINIDETLATLRYACQARTIVNRVKVNESPHDKIIRELRAEVDRLKSLRNEYERQRRLSATTNPTPRKIIIETSVDESEVEALRQQLAERERELDKAQKSWMQRLKEAEDQRKSELRLLRRKGLALELSTDQKHACLVNLTADAIFSNTLFYILPEGQVKIGRTRTSSYCSQPDILLDGPLVAYHHCIIENIHGELFIIPQNDDFETYLNGDLVTERKKMFHGDRLVIGGTHYFRISNPFCCQKNKNLVVDFQMAHEEILLKQEEKLRNELEEEKRAALSRIEFERAENERNFNERMQKLELEQLKYKCNREILETERKAFQEEAQNNTDKTPVITPYTPTFKSNLLDDINNIMQNPSDKSLHKTQLMVKEATQRCRSLGMQVEFRHSQVLDEFGIFHTVVLLHDKFHQRKAEWPIARLSVWLDMVRNNEDLNGHNVFNCVDMNWEPLEGDDCATLSDSLNSSRIALNLSIVKDALLKKPINKLHLFNTSSHSPSPIKTSSLSNNECFVQSSLPGRFITKKVLKYDDCIDSSTKNTPNIAKETNQNLTSNSSTSNSNNLRSDFNALALIHLRDMERSASRLRMLCNRFYNEQENVPNDISSEGHQRFRDSLMEIEKTVHGMRSYLDRSECITDDEVSAAKMPKAVRFLID</sequence>
<dbReference type="SMART" id="SM00240">
    <property type="entry name" value="FHA"/>
    <property type="match status" value="1"/>
</dbReference>
<dbReference type="EMBL" id="GDHF01027567">
    <property type="protein sequence ID" value="JAI24747.1"/>
    <property type="molecule type" value="Transcribed_RNA"/>
</dbReference>
<proteinExistence type="inferred from homology"/>
<comment type="subcellular location">
    <subcellularLocation>
        <location evidence="1">Cytoplasm</location>
        <location evidence="1">Cytoskeleton</location>
    </subcellularLocation>
</comment>
<dbReference type="OrthoDB" id="3176171at2759"/>
<keyword evidence="8" id="KW-0206">Cytoskeleton</keyword>
<feature type="region of interest" description="Disordered" evidence="11">
    <location>
        <begin position="1040"/>
        <end position="1061"/>
    </location>
</feature>
<dbReference type="CTD" id="4703"/>
<dbReference type="Gene3D" id="3.40.850.10">
    <property type="entry name" value="Kinesin motor domain"/>
    <property type="match status" value="1"/>
</dbReference>
<evidence type="ECO:0000259" key="12">
    <source>
        <dbReference type="PROSITE" id="PS50006"/>
    </source>
</evidence>
<evidence type="ECO:0000256" key="10">
    <source>
        <dbReference type="SAM" id="Coils"/>
    </source>
</evidence>
<dbReference type="InterPro" id="IPR008984">
    <property type="entry name" value="SMAD_FHA_dom_sf"/>
</dbReference>
<keyword evidence="6 10" id="KW-0175">Coiled coil</keyword>
<dbReference type="Pfam" id="PF00498">
    <property type="entry name" value="FHA"/>
    <property type="match status" value="1"/>
</dbReference>
<dbReference type="SMART" id="SM00129">
    <property type="entry name" value="KISc"/>
    <property type="match status" value="1"/>
</dbReference>
<keyword evidence="7 9" id="KW-0505">Motor protein</keyword>
<evidence type="ECO:0000256" key="7">
    <source>
        <dbReference type="ARBA" id="ARBA00023175"/>
    </source>
</evidence>
<evidence type="ECO:0000256" key="9">
    <source>
        <dbReference type="PROSITE-ProRule" id="PRU00283"/>
    </source>
</evidence>
<feature type="compositionally biased region" description="Polar residues" evidence="11">
    <location>
        <begin position="1"/>
        <end position="19"/>
    </location>
</feature>
<dbReference type="PRINTS" id="PR00380">
    <property type="entry name" value="KINESINHEAVY"/>
</dbReference>
<evidence type="ECO:0000256" key="8">
    <source>
        <dbReference type="ARBA" id="ARBA00023212"/>
    </source>
</evidence>
<feature type="domain" description="Kinesin motor" evidence="13">
    <location>
        <begin position="138"/>
        <end position="526"/>
    </location>
</feature>
<dbReference type="FunFam" id="3.40.850.10:FF:000042">
    <property type="entry name" value="Kinesin family member 14"/>
    <property type="match status" value="1"/>
</dbReference>
<reference evidence="14" key="1">
    <citation type="submission" date="2015-06" db="EMBL/GenBank/DDBJ databases">
        <authorList>
            <person name="Hoefler B.C."/>
            <person name="Straight P.D."/>
        </authorList>
    </citation>
    <scope>NUCLEOTIDE SEQUENCE</scope>
</reference>
<dbReference type="FunFam" id="2.60.200.20:FF:000050">
    <property type="entry name" value="Kinesin-like protein, KLP38B"/>
    <property type="match status" value="1"/>
</dbReference>
<dbReference type="GO" id="GO:0003777">
    <property type="term" value="F:microtubule motor activity"/>
    <property type="evidence" value="ECO:0007669"/>
    <property type="project" value="InterPro"/>
</dbReference>
<evidence type="ECO:0000313" key="14">
    <source>
        <dbReference type="EMBL" id="JAI24747.1"/>
    </source>
</evidence>
<dbReference type="InterPro" id="IPR036961">
    <property type="entry name" value="Kinesin_motor_dom_sf"/>
</dbReference>
<evidence type="ECO:0000259" key="13">
    <source>
        <dbReference type="PROSITE" id="PS50067"/>
    </source>
</evidence>
<feature type="region of interest" description="Disordered" evidence="11">
    <location>
        <begin position="1"/>
        <end position="31"/>
    </location>
</feature>
<gene>
    <name evidence="14" type="primary">KIF14</name>
    <name evidence="14" type="ORF">c0_g1_i2</name>
</gene>
<dbReference type="Pfam" id="PF00225">
    <property type="entry name" value="Kinesin"/>
    <property type="match status" value="1"/>
</dbReference>
<dbReference type="InterPro" id="IPR027417">
    <property type="entry name" value="P-loop_NTPase"/>
</dbReference>
<evidence type="ECO:0000256" key="1">
    <source>
        <dbReference type="ARBA" id="ARBA00004245"/>
    </source>
</evidence>
<evidence type="ECO:0000256" key="2">
    <source>
        <dbReference type="ARBA" id="ARBA00022490"/>
    </source>
</evidence>
<dbReference type="PROSITE" id="PS50006">
    <property type="entry name" value="FHA_DOMAIN"/>
    <property type="match status" value="1"/>
</dbReference>
<evidence type="ECO:0000256" key="6">
    <source>
        <dbReference type="ARBA" id="ARBA00023054"/>
    </source>
</evidence>
<dbReference type="PANTHER" id="PTHR47117">
    <property type="entry name" value="STAR-RELATED LIPID TRANSFER PROTEIN 9"/>
    <property type="match status" value="1"/>
</dbReference>
<evidence type="ECO:0000256" key="11">
    <source>
        <dbReference type="SAM" id="MobiDB-lite"/>
    </source>
</evidence>
<feature type="coiled-coil region" evidence="10">
    <location>
        <begin position="760"/>
        <end position="837"/>
    </location>
</feature>
<feature type="binding site" evidence="9">
    <location>
        <begin position="233"/>
        <end position="240"/>
    </location>
    <ligand>
        <name>ATP</name>
        <dbReference type="ChEBI" id="CHEBI:30616"/>
    </ligand>
</feature>
<dbReference type="PROSITE" id="PS00411">
    <property type="entry name" value="KINESIN_MOTOR_1"/>
    <property type="match status" value="1"/>
</dbReference>
<dbReference type="InterPro" id="IPR001752">
    <property type="entry name" value="Kinesin_motor_dom"/>
</dbReference>
<dbReference type="InterPro" id="IPR000253">
    <property type="entry name" value="FHA_dom"/>
</dbReference>
<dbReference type="Gene3D" id="2.60.200.20">
    <property type="match status" value="1"/>
</dbReference>
<evidence type="ECO:0000256" key="3">
    <source>
        <dbReference type="ARBA" id="ARBA00022701"/>
    </source>
</evidence>
<dbReference type="GeneID" id="108977932"/>
<feature type="compositionally biased region" description="Low complexity" evidence="11">
    <location>
        <begin position="1049"/>
        <end position="1061"/>
    </location>
</feature>
<dbReference type="PANTHER" id="PTHR47117:SF5">
    <property type="entry name" value="KINESIN-LIKE PROTEIN KIF14"/>
    <property type="match status" value="1"/>
</dbReference>